<accession>A0AA50KFP7</accession>
<organism evidence="1">
    <name type="scientific">Shewanella oncorhynchi</name>
    <dbReference type="NCBI Taxonomy" id="2726434"/>
    <lineage>
        <taxon>Bacteria</taxon>
        <taxon>Pseudomonadati</taxon>
        <taxon>Pseudomonadota</taxon>
        <taxon>Gammaproteobacteria</taxon>
        <taxon>Alteromonadales</taxon>
        <taxon>Shewanellaceae</taxon>
        <taxon>Shewanella</taxon>
    </lineage>
</organism>
<protein>
    <submittedName>
        <fullName evidence="1">Uncharacterized protein</fullName>
    </submittedName>
</protein>
<sequence>MITLKDTDYILSDVSVKQITPNFYTESVNYIGNSKSRGLHRLEMEFTVTLENSIDVKRFNAFMLKVRGRLNPFQLVLSPEEYYNPLYTPIKTCKLVNRVDIGNNTITLTGFSGVIPAGSMFQFPNDTKIYTVLDDVRSNSSVEIFPACRFTQPENGNLNFNPSPMLRLVEDSFKVKYEKATEYKLSTMEVI</sequence>
<dbReference type="GeneID" id="301338780"/>
<dbReference type="Proteomes" id="UP001236800">
    <property type="component" value="Chromosome"/>
</dbReference>
<dbReference type="RefSeq" id="WP_306684961.1">
    <property type="nucleotide sequence ID" value="NZ_CP132914.1"/>
</dbReference>
<name>A0AA50KFP7_9GAMM</name>
<evidence type="ECO:0000313" key="1">
    <source>
        <dbReference type="EMBL" id="WMB74225.1"/>
    </source>
</evidence>
<dbReference type="AlphaFoldDB" id="A0AA50KFP7"/>
<gene>
    <name evidence="1" type="ORF">RA178_06310</name>
</gene>
<reference evidence="1" key="1">
    <citation type="submission" date="2023-08" db="EMBL/GenBank/DDBJ databases">
        <title>Complete genome sequence of Shewanella oncorhynchi Z-P2, a siderophore putrebactin-producing bacterium.</title>
        <authorList>
            <person name="Zhang Y."/>
        </authorList>
    </citation>
    <scope>NUCLEOTIDE SEQUENCE</scope>
    <source>
        <strain evidence="1">Z-P2</strain>
    </source>
</reference>
<proteinExistence type="predicted"/>
<dbReference type="KEGG" id="sog:RA178_06310"/>
<dbReference type="EMBL" id="CP132914">
    <property type="protein sequence ID" value="WMB74225.1"/>
    <property type="molecule type" value="Genomic_DNA"/>
</dbReference>